<sequence>MTGLGSPASTSPTPGARLGCRLRTAVSQLDSLAEPAATALVQLVVRVPAQLTEIDRTAAQQRVDVGDGLGRLIPLRQIPARAQW</sequence>
<gene>
    <name evidence="1" type="ORF">Cba03nite_06600</name>
</gene>
<comment type="caution">
    <text evidence="1">The sequence shown here is derived from an EMBL/GenBank/DDBJ whole genome shotgun (WGS) entry which is preliminary data.</text>
</comment>
<dbReference type="AlphaFoldDB" id="A0A8J3J8I2"/>
<dbReference type="EMBL" id="BONF01000005">
    <property type="protein sequence ID" value="GIF79311.1"/>
    <property type="molecule type" value="Genomic_DNA"/>
</dbReference>
<reference evidence="1 2" key="1">
    <citation type="submission" date="2021-01" db="EMBL/GenBank/DDBJ databases">
        <title>Whole genome shotgun sequence of Catellatospora bangladeshensis NBRC 107357.</title>
        <authorList>
            <person name="Komaki H."/>
            <person name="Tamura T."/>
        </authorList>
    </citation>
    <scope>NUCLEOTIDE SEQUENCE [LARGE SCALE GENOMIC DNA]</scope>
    <source>
        <strain evidence="1 2">NBRC 107357</strain>
    </source>
</reference>
<accession>A0A8J3J8I2</accession>
<evidence type="ECO:0000313" key="1">
    <source>
        <dbReference type="EMBL" id="GIF79311.1"/>
    </source>
</evidence>
<organism evidence="1 2">
    <name type="scientific">Catellatospora bangladeshensis</name>
    <dbReference type="NCBI Taxonomy" id="310355"/>
    <lineage>
        <taxon>Bacteria</taxon>
        <taxon>Bacillati</taxon>
        <taxon>Actinomycetota</taxon>
        <taxon>Actinomycetes</taxon>
        <taxon>Micromonosporales</taxon>
        <taxon>Micromonosporaceae</taxon>
        <taxon>Catellatospora</taxon>
    </lineage>
</organism>
<keyword evidence="2" id="KW-1185">Reference proteome</keyword>
<evidence type="ECO:0000313" key="2">
    <source>
        <dbReference type="Proteomes" id="UP000601223"/>
    </source>
</evidence>
<proteinExistence type="predicted"/>
<dbReference type="Proteomes" id="UP000601223">
    <property type="component" value="Unassembled WGS sequence"/>
</dbReference>
<name>A0A8J3J8I2_9ACTN</name>
<protein>
    <submittedName>
        <fullName evidence="1">Uncharacterized protein</fullName>
    </submittedName>
</protein>